<protein>
    <submittedName>
        <fullName evidence="2">Rhodanese-related sulfurtransferase</fullName>
    </submittedName>
</protein>
<evidence type="ECO:0000313" key="3">
    <source>
        <dbReference type="Proteomes" id="UP001526426"/>
    </source>
</evidence>
<dbReference type="PANTHER" id="PTHR43629">
    <property type="entry name" value="PEPTIDYL-PROLYL CIS-TRANS ISOMERASE"/>
    <property type="match status" value="1"/>
</dbReference>
<dbReference type="SMART" id="SM00450">
    <property type="entry name" value="RHOD"/>
    <property type="match status" value="1"/>
</dbReference>
<evidence type="ECO:0000259" key="1">
    <source>
        <dbReference type="PROSITE" id="PS50206"/>
    </source>
</evidence>
<keyword evidence="3" id="KW-1185">Reference proteome</keyword>
<dbReference type="Proteomes" id="UP001526426">
    <property type="component" value="Unassembled WGS sequence"/>
</dbReference>
<dbReference type="Gene3D" id="3.40.250.10">
    <property type="entry name" value="Rhodanese-like domain"/>
    <property type="match status" value="1"/>
</dbReference>
<reference evidence="2 3" key="1">
    <citation type="submission" date="2021-08" db="EMBL/GenBank/DDBJ databases">
        <title>Draft genome sequence of Spirulina subsalsa with high tolerance to salinity and hype-accumulation of phycocyanin.</title>
        <authorList>
            <person name="Pei H."/>
            <person name="Jiang L."/>
        </authorList>
    </citation>
    <scope>NUCLEOTIDE SEQUENCE [LARGE SCALE GENOMIC DNA]</scope>
    <source>
        <strain evidence="2 3">FACHB-351</strain>
    </source>
</reference>
<dbReference type="InterPro" id="IPR052204">
    <property type="entry name" value="PpiC/parvulin_rotamase"/>
</dbReference>
<dbReference type="EMBL" id="JAIHOM010000034">
    <property type="protein sequence ID" value="MCW6036354.1"/>
    <property type="molecule type" value="Genomic_DNA"/>
</dbReference>
<dbReference type="InterPro" id="IPR001763">
    <property type="entry name" value="Rhodanese-like_dom"/>
</dbReference>
<dbReference type="PROSITE" id="PS50206">
    <property type="entry name" value="RHODANESE_3"/>
    <property type="match status" value="1"/>
</dbReference>
<name>A0ABT3L5G5_9CYAN</name>
<feature type="domain" description="Rhodanese" evidence="1">
    <location>
        <begin position="23"/>
        <end position="115"/>
    </location>
</feature>
<evidence type="ECO:0000313" key="2">
    <source>
        <dbReference type="EMBL" id="MCW6036354.1"/>
    </source>
</evidence>
<proteinExistence type="predicted"/>
<comment type="caution">
    <text evidence="2">The sequence shown here is derived from an EMBL/GenBank/DDBJ whole genome shotgun (WGS) entry which is preliminary data.</text>
</comment>
<organism evidence="2 3">
    <name type="scientific">Spirulina subsalsa FACHB-351</name>
    <dbReference type="NCBI Taxonomy" id="234711"/>
    <lineage>
        <taxon>Bacteria</taxon>
        <taxon>Bacillati</taxon>
        <taxon>Cyanobacteriota</taxon>
        <taxon>Cyanophyceae</taxon>
        <taxon>Spirulinales</taxon>
        <taxon>Spirulinaceae</taxon>
        <taxon>Spirulina</taxon>
    </lineage>
</organism>
<accession>A0ABT3L5G5</accession>
<dbReference type="PANTHER" id="PTHR43629:SF2">
    <property type="entry name" value="RHODANESE-LIKE_PPIC DOMAIN-CONTAINING PROTEIN 12, CHLOROPLASTIC"/>
    <property type="match status" value="1"/>
</dbReference>
<dbReference type="RefSeq" id="WP_265264109.1">
    <property type="nucleotide sequence ID" value="NZ_JAIHOM010000034.1"/>
</dbReference>
<sequence>MNNPQDPIPQISPDTLAQRMAEAGEDLQLIDVRESQEVAIAQIPGFTILPLSEYEYWSKDITTRFNPDAETLVICHHGIRSQQMCQWLRSQGFTNVKNVRGGIHEYSHLVDPSIPQY</sequence>
<dbReference type="SUPFAM" id="SSF52821">
    <property type="entry name" value="Rhodanese/Cell cycle control phosphatase"/>
    <property type="match status" value="1"/>
</dbReference>
<dbReference type="Pfam" id="PF00581">
    <property type="entry name" value="Rhodanese"/>
    <property type="match status" value="1"/>
</dbReference>
<gene>
    <name evidence="2" type="ORF">K4A83_08730</name>
</gene>
<dbReference type="InterPro" id="IPR036873">
    <property type="entry name" value="Rhodanese-like_dom_sf"/>
</dbReference>